<accession>A0ACC2UPL0</accession>
<evidence type="ECO:0000313" key="2">
    <source>
        <dbReference type="Proteomes" id="UP001165960"/>
    </source>
</evidence>
<reference evidence="1" key="1">
    <citation type="submission" date="2022-04" db="EMBL/GenBank/DDBJ databases">
        <title>Genome of the entomopathogenic fungus Entomophthora muscae.</title>
        <authorList>
            <person name="Elya C."/>
            <person name="Lovett B.R."/>
            <person name="Lee E."/>
            <person name="Macias A.M."/>
            <person name="Hajek A.E."/>
            <person name="De Bivort B.L."/>
            <person name="Kasson M.T."/>
            <person name="De Fine Licht H.H."/>
            <person name="Stajich J.E."/>
        </authorList>
    </citation>
    <scope>NUCLEOTIDE SEQUENCE</scope>
    <source>
        <strain evidence="1">Berkeley</strain>
    </source>
</reference>
<proteinExistence type="predicted"/>
<comment type="caution">
    <text evidence="1">The sequence shown here is derived from an EMBL/GenBank/DDBJ whole genome shotgun (WGS) entry which is preliminary data.</text>
</comment>
<sequence length="74" mass="8237">MALANSLDEGAFDKFEHQFVVQLVYLGFEASHLITEADPSLLQLVQLGTRLFGGRLLWLGRVACFGDGSLEYFD</sequence>
<organism evidence="1 2">
    <name type="scientific">Entomophthora muscae</name>
    <dbReference type="NCBI Taxonomy" id="34485"/>
    <lineage>
        <taxon>Eukaryota</taxon>
        <taxon>Fungi</taxon>
        <taxon>Fungi incertae sedis</taxon>
        <taxon>Zoopagomycota</taxon>
        <taxon>Entomophthoromycotina</taxon>
        <taxon>Entomophthoromycetes</taxon>
        <taxon>Entomophthorales</taxon>
        <taxon>Entomophthoraceae</taxon>
        <taxon>Entomophthora</taxon>
    </lineage>
</organism>
<evidence type="ECO:0000313" key="1">
    <source>
        <dbReference type="EMBL" id="KAJ9088516.1"/>
    </source>
</evidence>
<name>A0ACC2UPL0_9FUNG</name>
<protein>
    <submittedName>
        <fullName evidence="1">Uncharacterized protein</fullName>
    </submittedName>
</protein>
<dbReference type="Proteomes" id="UP001165960">
    <property type="component" value="Unassembled WGS sequence"/>
</dbReference>
<keyword evidence="2" id="KW-1185">Reference proteome</keyword>
<gene>
    <name evidence="1" type="ORF">DSO57_1022388</name>
</gene>
<dbReference type="EMBL" id="QTSX02000112">
    <property type="protein sequence ID" value="KAJ9088516.1"/>
    <property type="molecule type" value="Genomic_DNA"/>
</dbReference>